<feature type="region of interest" description="Disordered" evidence="1">
    <location>
        <begin position="120"/>
        <end position="172"/>
    </location>
</feature>
<protein>
    <submittedName>
        <fullName evidence="3">Uncharacterized protein</fullName>
    </submittedName>
</protein>
<keyword evidence="2" id="KW-0472">Membrane</keyword>
<feature type="compositionally biased region" description="Basic and acidic residues" evidence="1">
    <location>
        <begin position="151"/>
        <end position="172"/>
    </location>
</feature>
<feature type="compositionally biased region" description="Polar residues" evidence="1">
    <location>
        <begin position="566"/>
        <end position="577"/>
    </location>
</feature>
<feature type="compositionally biased region" description="Acidic residues" evidence="1">
    <location>
        <begin position="957"/>
        <end position="977"/>
    </location>
</feature>
<feature type="compositionally biased region" description="Polar residues" evidence="1">
    <location>
        <begin position="988"/>
        <end position="998"/>
    </location>
</feature>
<accession>A0A316W0M8</accession>
<organism evidence="3 4">
    <name type="scientific">Ceraceosorus guamensis</name>
    <dbReference type="NCBI Taxonomy" id="1522189"/>
    <lineage>
        <taxon>Eukaryota</taxon>
        <taxon>Fungi</taxon>
        <taxon>Dikarya</taxon>
        <taxon>Basidiomycota</taxon>
        <taxon>Ustilaginomycotina</taxon>
        <taxon>Exobasidiomycetes</taxon>
        <taxon>Ceraceosorales</taxon>
        <taxon>Ceraceosoraceae</taxon>
        <taxon>Ceraceosorus</taxon>
    </lineage>
</organism>
<evidence type="ECO:0000256" key="1">
    <source>
        <dbReference type="SAM" id="MobiDB-lite"/>
    </source>
</evidence>
<feature type="compositionally biased region" description="Low complexity" evidence="1">
    <location>
        <begin position="120"/>
        <end position="130"/>
    </location>
</feature>
<evidence type="ECO:0000313" key="3">
    <source>
        <dbReference type="EMBL" id="PWN43477.1"/>
    </source>
</evidence>
<dbReference type="RefSeq" id="XP_025370637.1">
    <property type="nucleotide sequence ID" value="XM_025517614.1"/>
</dbReference>
<feature type="region of interest" description="Disordered" evidence="1">
    <location>
        <begin position="263"/>
        <end position="748"/>
    </location>
</feature>
<feature type="region of interest" description="Disordered" evidence="1">
    <location>
        <begin position="899"/>
        <end position="1029"/>
    </location>
</feature>
<feature type="compositionally biased region" description="Basic and acidic residues" evidence="1">
    <location>
        <begin position="453"/>
        <end position="466"/>
    </location>
</feature>
<keyword evidence="4" id="KW-1185">Reference proteome</keyword>
<evidence type="ECO:0000313" key="4">
    <source>
        <dbReference type="Proteomes" id="UP000245783"/>
    </source>
</evidence>
<feature type="compositionally biased region" description="Polar residues" evidence="1">
    <location>
        <begin position="692"/>
        <end position="706"/>
    </location>
</feature>
<dbReference type="InParanoid" id="A0A316W0M8"/>
<reference evidence="3 4" key="1">
    <citation type="journal article" date="2018" name="Mol. Biol. Evol.">
        <title>Broad Genomic Sampling Reveals a Smut Pathogenic Ancestry of the Fungal Clade Ustilaginomycotina.</title>
        <authorList>
            <person name="Kijpornyongpan T."/>
            <person name="Mondo S.J."/>
            <person name="Barry K."/>
            <person name="Sandor L."/>
            <person name="Lee J."/>
            <person name="Lipzen A."/>
            <person name="Pangilinan J."/>
            <person name="LaButti K."/>
            <person name="Hainaut M."/>
            <person name="Henrissat B."/>
            <person name="Grigoriev I.V."/>
            <person name="Spatafora J.W."/>
            <person name="Aime M.C."/>
        </authorList>
    </citation>
    <scope>NUCLEOTIDE SEQUENCE [LARGE SCALE GENOMIC DNA]</scope>
    <source>
        <strain evidence="3 4">MCA 4658</strain>
    </source>
</reference>
<sequence length="1045" mass="112964">MGHAWCTCSARTCCCYRLSPHCCRRSACTRTRTRTAARDGFEGEWDVYSFYMPKQASSPSLPPAAQVPHGARANRVQSYDPILQHARGPALPAWAALLLTLGFVFAVGAGFIWIQPATLTQQQQPPRQNTPGGGGGGGGSGAGSSSSPGNKGKERGKEEEDSKGANAFKTDKTKLDAAKEKIGQALSSLAAFDKVEPRQERQSAAAAAAGQKMTGQAHCEHCEHCTQLQAQAAGSSTGMQSQSAAVEGCTCKLCRICVKLGGGPKKANTANSSADASSSVSDEGGNKQKSSAKGKEKQSEQDEDKRKDKGEQKISDPEGQEQKEDKKEQKTLRSSTSAENMPTSTQTTKRTTVEEVQESQSSDGKSHKLITTIEVEEQPGRSGAPSSSFNNSSTKSDKSKGNSERKNEVRAGKEGQVESEIQTVPAIVIAPPLQADTRIEAVQIRQPGGGAAKRSDLLSARNKDEANAQLQKGSDKGSQSASSDDREEKQSGNSNDNGTANSGSANGNERQQDERQEGRGKKTRKEDFKEFKKEMKSAIVDLLTGSSSDAQVTTEAGEETQEKGTADSSKGKGTSLTKEALEAMSTRAEQATEAGERDEDLESVSLDGIDVRSQEAKDYFSHDSRRHAQELPMISEPPLAQPDIFPAVLVREDKSSSTENEENVQGLRPPRLPRPTLLSPPPPAAALPAVLITSSTRAAQEKSANGSSARISSATTSATNGDGSASSQSRSQSQQSEGSSTFSPAVLSETERRALMKRAKQRALLQAATEELVDRYPALAREGSAKVLDALDRLFVEQNTKIDSALVLPKRVAGNVSERRPNDPLVDALDGLRKWRLATQIEGDLSETVKPVALPSSSAAAAAASSTSALIDKVEQLTRESVEEVIQKASEAREKLQSVLQDGKGMMMKRNKRKKKKSVQFADEVENEEWSDNDRETRRRLRSAERAERRRRRKEEEEMQEAGEEEEEQEEEKEEEERAALKGKNKVTKSSLKNTNAQGEEAGEKQKLEKGTRRASRTSDKMEPVNLSDDSLRRIMNLTRQLQAA</sequence>
<feature type="transmembrane region" description="Helical" evidence="2">
    <location>
        <begin position="93"/>
        <end position="114"/>
    </location>
</feature>
<keyword evidence="2" id="KW-1133">Transmembrane helix</keyword>
<feature type="compositionally biased region" description="Basic residues" evidence="1">
    <location>
        <begin position="907"/>
        <end position="918"/>
    </location>
</feature>
<name>A0A316W0M8_9BASI</name>
<feature type="compositionally biased region" description="Low complexity" evidence="1">
    <location>
        <begin position="267"/>
        <end position="282"/>
    </location>
</feature>
<dbReference type="AlphaFoldDB" id="A0A316W0M8"/>
<feature type="compositionally biased region" description="Low complexity" evidence="1">
    <location>
        <begin position="491"/>
        <end position="508"/>
    </location>
</feature>
<feature type="compositionally biased region" description="Gly residues" evidence="1">
    <location>
        <begin position="131"/>
        <end position="142"/>
    </location>
</feature>
<feature type="compositionally biased region" description="Polar residues" evidence="1">
    <location>
        <begin position="544"/>
        <end position="554"/>
    </location>
</feature>
<evidence type="ECO:0000256" key="2">
    <source>
        <dbReference type="SAM" id="Phobius"/>
    </source>
</evidence>
<feature type="compositionally biased region" description="Polar residues" evidence="1">
    <location>
        <begin position="468"/>
        <end position="482"/>
    </location>
</feature>
<dbReference type="Proteomes" id="UP000245783">
    <property type="component" value="Unassembled WGS sequence"/>
</dbReference>
<feature type="compositionally biased region" description="Basic and acidic residues" evidence="1">
    <location>
        <begin position="932"/>
        <end position="948"/>
    </location>
</feature>
<feature type="compositionally biased region" description="Basic and acidic residues" evidence="1">
    <location>
        <begin position="395"/>
        <end position="416"/>
    </location>
</feature>
<feature type="compositionally biased region" description="Basic and acidic residues" evidence="1">
    <location>
        <begin position="1002"/>
        <end position="1023"/>
    </location>
</feature>
<dbReference type="GeneID" id="37039484"/>
<keyword evidence="2" id="KW-0812">Transmembrane</keyword>
<feature type="compositionally biased region" description="Polar residues" evidence="1">
    <location>
        <begin position="332"/>
        <end position="350"/>
    </location>
</feature>
<feature type="compositionally biased region" description="Basic and acidic residues" evidence="1">
    <location>
        <begin position="293"/>
        <end position="331"/>
    </location>
</feature>
<feature type="compositionally biased region" description="Low complexity" evidence="1">
    <location>
        <begin position="707"/>
        <end position="743"/>
    </location>
</feature>
<proteinExistence type="predicted"/>
<gene>
    <name evidence="3" type="ORF">IE81DRAFT_75906</name>
</gene>
<dbReference type="EMBL" id="KZ819369">
    <property type="protein sequence ID" value="PWN43477.1"/>
    <property type="molecule type" value="Genomic_DNA"/>
</dbReference>
<feature type="compositionally biased region" description="Pro residues" evidence="1">
    <location>
        <begin position="670"/>
        <end position="685"/>
    </location>
</feature>
<feature type="compositionally biased region" description="Basic and acidic residues" evidence="1">
    <location>
        <begin position="510"/>
        <end position="536"/>
    </location>
</feature>
<feature type="compositionally biased region" description="Basic and acidic residues" evidence="1">
    <location>
        <begin position="609"/>
        <end position="629"/>
    </location>
</feature>